<keyword evidence="3" id="KW-1185">Reference proteome</keyword>
<feature type="domain" description="SGF29 C-terminal" evidence="1">
    <location>
        <begin position="113"/>
        <end position="238"/>
    </location>
</feature>
<dbReference type="Gene3D" id="2.30.30.140">
    <property type="match status" value="2"/>
</dbReference>
<dbReference type="AlphaFoldDB" id="A0A024G5G6"/>
<comment type="caution">
    <text evidence="2">The sequence shown here is derived from an EMBL/GenBank/DDBJ whole genome shotgun (WGS) entry which is preliminary data.</text>
</comment>
<organism evidence="2 3">
    <name type="scientific">Albugo candida</name>
    <dbReference type="NCBI Taxonomy" id="65357"/>
    <lineage>
        <taxon>Eukaryota</taxon>
        <taxon>Sar</taxon>
        <taxon>Stramenopiles</taxon>
        <taxon>Oomycota</taxon>
        <taxon>Peronosporomycetes</taxon>
        <taxon>Albuginales</taxon>
        <taxon>Albuginaceae</taxon>
        <taxon>Albugo</taxon>
    </lineage>
</organism>
<dbReference type="EMBL" id="CAIX01000028">
    <property type="protein sequence ID" value="CCI41996.1"/>
    <property type="molecule type" value="Genomic_DNA"/>
</dbReference>
<dbReference type="STRING" id="65357.A0A024G5G6"/>
<reference evidence="2 3" key="1">
    <citation type="submission" date="2012-05" db="EMBL/GenBank/DDBJ databases">
        <title>Recombination and specialization in a pathogen metapopulation.</title>
        <authorList>
            <person name="Gardiner A."/>
            <person name="Kemen E."/>
            <person name="Schultz-Larsen T."/>
            <person name="MacLean D."/>
            <person name="Van Oosterhout C."/>
            <person name="Jones J.D.G."/>
        </authorList>
    </citation>
    <scope>NUCLEOTIDE SEQUENCE [LARGE SCALE GENOMIC DNA]</scope>
    <source>
        <strain evidence="2 3">Ac Nc2</strain>
    </source>
</reference>
<dbReference type="PANTHER" id="PTHR21539:SF0">
    <property type="entry name" value="SAGA-ASSOCIATED FACTOR 29"/>
    <property type="match status" value="1"/>
</dbReference>
<evidence type="ECO:0000313" key="3">
    <source>
        <dbReference type="Proteomes" id="UP000053237"/>
    </source>
</evidence>
<sequence>MASDARRELVKFVVTQLIDNNFDRLAIKINRYQAKFITSQESSLEARGSWRTRKYAIRLQHTLALACSLLKQQQEDLDHCISLLDNDIKTKKFTTEKCKLRVIDHSAKYRDNSGTIFACGSLVTAKIARSHELWILARVTNFYPVNQVYEVEDVDSIEDDNGRLILTETPKSSHAEARRHHFVQKVFVVPLVAETLKGGEWIMYKLNERVMAMYPSTTSFYRATVQIPNPKVSKCLLD</sequence>
<dbReference type="PROSITE" id="PS51518">
    <property type="entry name" value="SGF29_C"/>
    <property type="match status" value="1"/>
</dbReference>
<dbReference type="PANTHER" id="PTHR21539">
    <property type="entry name" value="SAGA-ASSOCIATED FACTOR 29"/>
    <property type="match status" value="1"/>
</dbReference>
<accession>A0A024G5G6</accession>
<dbReference type="GO" id="GO:0000124">
    <property type="term" value="C:SAGA complex"/>
    <property type="evidence" value="ECO:0007669"/>
    <property type="project" value="InterPro"/>
</dbReference>
<proteinExistence type="predicted"/>
<evidence type="ECO:0000313" key="2">
    <source>
        <dbReference type="EMBL" id="CCI41996.1"/>
    </source>
</evidence>
<dbReference type="Pfam" id="PF07039">
    <property type="entry name" value="SGF29_Tudor"/>
    <property type="match status" value="1"/>
</dbReference>
<dbReference type="InParanoid" id="A0A024G5G6"/>
<protein>
    <recommendedName>
        <fullName evidence="1">SGF29 C-terminal domain-containing protein</fullName>
    </recommendedName>
</protein>
<evidence type="ECO:0000259" key="1">
    <source>
        <dbReference type="PROSITE" id="PS51518"/>
    </source>
</evidence>
<dbReference type="InterPro" id="IPR037802">
    <property type="entry name" value="SGF29"/>
</dbReference>
<dbReference type="OrthoDB" id="10265994at2759"/>
<name>A0A024G5G6_9STRA</name>
<dbReference type="InterPro" id="IPR010750">
    <property type="entry name" value="SGF29_tudor-like_dom"/>
</dbReference>
<gene>
    <name evidence="2" type="ORF">BN9_027800</name>
</gene>
<dbReference type="Proteomes" id="UP000053237">
    <property type="component" value="Unassembled WGS sequence"/>
</dbReference>